<proteinExistence type="predicted"/>
<protein>
    <recommendedName>
        <fullName evidence="1">T6SS Phospholipase effector Tle1-like catalytic domain-containing protein</fullName>
    </recommendedName>
</protein>
<evidence type="ECO:0000259" key="1">
    <source>
        <dbReference type="Pfam" id="PF09994"/>
    </source>
</evidence>
<feature type="domain" description="T6SS Phospholipase effector Tle1-like catalytic" evidence="1">
    <location>
        <begin position="3"/>
        <end position="271"/>
    </location>
</feature>
<reference evidence="2 3" key="1">
    <citation type="submission" date="2016-04" db="EMBL/GenBank/DDBJ databases">
        <title>Acidithiobacillus ferrooxidans genome sequencing and assembly.</title>
        <authorList>
            <person name="Zhou Z."/>
        </authorList>
    </citation>
    <scope>NUCLEOTIDE SEQUENCE [LARGE SCALE GENOMIC DNA]</scope>
    <source>
        <strain evidence="2 3">BY0502</strain>
    </source>
</reference>
<sequence length="382" mass="43290">MGKNIIICCDGTDDEFGANNTNVVKLFTVLLRQDDKQIAIYVPGLGTFPAVGAWTSVAKWITRYMGSLFGYGLRTNVATSYQFLMENYSPGDRIYLIGFSRGAYTVRVLAAMIHVCGLMYPQSRNLISYAINLFEAETTRAKKKNDREESRTGKKQPLDLPICTQFKQAFCDVTPDIHFLGLWDTVSSVGSIYDPFSLPYTHWNPIVKTVRHAISIDEMRKFFRTNLWSTSPSSADVKQVWFAGNHADVGGGYPEAESGLAKITLSWMLSEARAAGLEINGDKMSSLFLESNLPRTQTPADPMAVLHNELDHPRWKLAQWIPRRHWIRDKDTHQYALKWNLSPKAMPRMIEDDAVIHYTVFERMRGDPTYRPSNVPPDSCCD</sequence>
<evidence type="ECO:0000313" key="3">
    <source>
        <dbReference type="Proteomes" id="UP000078302"/>
    </source>
</evidence>
<dbReference type="EMBL" id="LVXZ01000049">
    <property type="protein sequence ID" value="OAP92083.1"/>
    <property type="molecule type" value="Genomic_DNA"/>
</dbReference>
<organism evidence="2 3">
    <name type="scientific">Acidithiobacillus ferrooxidans</name>
    <name type="common">Thiobacillus ferrooxidans</name>
    <dbReference type="NCBI Taxonomy" id="920"/>
    <lineage>
        <taxon>Bacteria</taxon>
        <taxon>Pseudomonadati</taxon>
        <taxon>Pseudomonadota</taxon>
        <taxon>Acidithiobacillia</taxon>
        <taxon>Acidithiobacillales</taxon>
        <taxon>Acidithiobacillaceae</taxon>
        <taxon>Acidithiobacillus</taxon>
    </lineage>
</organism>
<keyword evidence="3" id="KW-1185">Reference proteome</keyword>
<dbReference type="OrthoDB" id="4378831at2"/>
<comment type="caution">
    <text evidence="2">The sequence shown here is derived from an EMBL/GenBank/DDBJ whole genome shotgun (WGS) entry which is preliminary data.</text>
</comment>
<dbReference type="InterPro" id="IPR018712">
    <property type="entry name" value="Tle1-like_cat"/>
</dbReference>
<dbReference type="PANTHER" id="PTHR33840">
    <property type="match status" value="1"/>
</dbReference>
<dbReference type="RefSeq" id="WP_064218528.1">
    <property type="nucleotide sequence ID" value="NZ_LVXZ01000049.1"/>
</dbReference>
<dbReference type="PANTHER" id="PTHR33840:SF1">
    <property type="entry name" value="TLE1 PHOSPHOLIPASE DOMAIN-CONTAINING PROTEIN"/>
    <property type="match status" value="1"/>
</dbReference>
<gene>
    <name evidence="2" type="ORF">A4H96_04755</name>
</gene>
<dbReference type="Proteomes" id="UP000078302">
    <property type="component" value="Unassembled WGS sequence"/>
</dbReference>
<name>A0A179BL80_ACIFR</name>
<dbReference type="InterPro" id="IPR029058">
    <property type="entry name" value="AB_hydrolase_fold"/>
</dbReference>
<dbReference type="SUPFAM" id="SSF53474">
    <property type="entry name" value="alpha/beta-Hydrolases"/>
    <property type="match status" value="1"/>
</dbReference>
<evidence type="ECO:0000313" key="2">
    <source>
        <dbReference type="EMBL" id="OAP92083.1"/>
    </source>
</evidence>
<dbReference type="Pfam" id="PF09994">
    <property type="entry name" value="T6SS_Tle1-like_cat"/>
    <property type="match status" value="1"/>
</dbReference>
<accession>A0A179BL80</accession>
<dbReference type="AlphaFoldDB" id="A0A179BL80"/>